<evidence type="ECO:0000313" key="1">
    <source>
        <dbReference type="EMBL" id="ADE14358.1"/>
    </source>
</evidence>
<dbReference type="STRING" id="472759.Nhal_1196"/>
<reference evidence="2" key="1">
    <citation type="submission" date="2010-04" db="EMBL/GenBank/DDBJ databases">
        <title>Complete genome sequence of Nitrosococcus halophilus Nc4, a salt-adapted, aerobic obligate ammonia-oxidizing sulfur purple bacterium.</title>
        <authorList>
            <consortium name="US DOE Joint Genome Institute"/>
            <person name="Campbell M.A."/>
            <person name="Malfatti S.A."/>
            <person name="Chain P.S.G."/>
            <person name="Heidelberg J.F."/>
            <person name="Ward B.B."/>
            <person name="Klotz M.G."/>
        </authorList>
    </citation>
    <scope>NUCLEOTIDE SEQUENCE [LARGE SCALE GENOMIC DNA]</scope>
    <source>
        <strain evidence="2">Nc4</strain>
    </source>
</reference>
<proteinExistence type="predicted"/>
<dbReference type="OrthoDB" id="6676442at2"/>
<evidence type="ECO:0008006" key="3">
    <source>
        <dbReference type="Google" id="ProtNLM"/>
    </source>
</evidence>
<gene>
    <name evidence="1" type="ordered locus">Nhal_1196</name>
</gene>
<evidence type="ECO:0000313" key="2">
    <source>
        <dbReference type="Proteomes" id="UP000001844"/>
    </source>
</evidence>
<dbReference type="HOGENOM" id="CLU_609478_0_0_6"/>
<keyword evidence="2" id="KW-1185">Reference proteome</keyword>
<dbReference type="RefSeq" id="WP_013032249.1">
    <property type="nucleotide sequence ID" value="NC_013960.1"/>
</dbReference>
<dbReference type="Pfam" id="PF09611">
    <property type="entry name" value="Cas_Csy1"/>
    <property type="match status" value="1"/>
</dbReference>
<dbReference type="Proteomes" id="UP000001844">
    <property type="component" value="Chromosome"/>
</dbReference>
<protein>
    <recommendedName>
        <fullName evidence="3">CRISPR-associated protein, Csy1 family</fullName>
    </recommendedName>
</protein>
<sequence length="452" mass="50873">MLIDDLNQALSSNKDSPAEQLKQLKTRLLGHCRDPIKVTDEDVPPLLIAAVNFAYGSPTSCEQMLNAEGAKAALVAKVINKNIGGTFIWVALVSHMGTHHPKSRNDKVSSGPIVARSLTPPPAGLVTSANLRTRQFSGSGNAVNTAHYQWLAFTYEDSAGVFSVIERAANRDERLRETVMALGIKESQWQAFQEAAAAHLETTNLAPLDRQLKQVFVPNPDPEQDRDYVVITPLAATAVIGAFEQQRTELREQNATLNFHRIGVGGTKPRNAGSLMNELSGNLRQLIMTIPRLDFTQRQRRLWHLQRGRLFQPLPKKEAQRFTWWLEQDWTQRYGNRQDHLRRLEKQIAEWLLPELEEQEQLFAWLSSDSLDAVQERQKLEAKNLPNWILSLAGISKNPETEHSAHEARQKAAYKALIFHLKSPPSDEIDKLIQDALESLLAKRYLAGEVTA</sequence>
<name>D5BZR3_NITHN</name>
<dbReference type="KEGG" id="nhl:Nhal_1196"/>
<organism evidence="1 2">
    <name type="scientific">Nitrosococcus halophilus (strain Nc4)</name>
    <dbReference type="NCBI Taxonomy" id="472759"/>
    <lineage>
        <taxon>Bacteria</taxon>
        <taxon>Pseudomonadati</taxon>
        <taxon>Pseudomonadota</taxon>
        <taxon>Gammaproteobacteria</taxon>
        <taxon>Chromatiales</taxon>
        <taxon>Chromatiaceae</taxon>
        <taxon>Nitrosococcus</taxon>
    </lineage>
</organism>
<dbReference type="EMBL" id="CP001798">
    <property type="protein sequence ID" value="ADE14358.1"/>
    <property type="molecule type" value="Genomic_DNA"/>
</dbReference>
<dbReference type="InterPro" id="IPR013397">
    <property type="entry name" value="CRISPR-assoc_prot_Csy1"/>
</dbReference>
<dbReference type="AlphaFoldDB" id="D5BZR3"/>
<accession>D5BZR3</accession>